<dbReference type="InterPro" id="IPR004813">
    <property type="entry name" value="OPT"/>
</dbReference>
<feature type="transmembrane region" description="Helical" evidence="7">
    <location>
        <begin position="117"/>
        <end position="142"/>
    </location>
</feature>
<comment type="subcellular location">
    <subcellularLocation>
        <location evidence="1">Membrane</location>
        <topology evidence="1">Multi-pass membrane protein</topology>
    </subcellularLocation>
</comment>
<dbReference type="Proteomes" id="UP000585474">
    <property type="component" value="Unassembled WGS sequence"/>
</dbReference>
<dbReference type="GO" id="GO:0035673">
    <property type="term" value="F:oligopeptide transmembrane transporter activity"/>
    <property type="evidence" value="ECO:0007669"/>
    <property type="project" value="InterPro"/>
</dbReference>
<feature type="transmembrane region" description="Helical" evidence="7">
    <location>
        <begin position="343"/>
        <end position="365"/>
    </location>
</feature>
<evidence type="ECO:0000256" key="7">
    <source>
        <dbReference type="SAM" id="Phobius"/>
    </source>
</evidence>
<dbReference type="PANTHER" id="PTHR31645:SF22">
    <property type="entry name" value="METAL-NICOTIANAMINE TRANSPORTER YSL7-RELATED"/>
    <property type="match status" value="1"/>
</dbReference>
<feature type="transmembrane region" description="Helical" evidence="7">
    <location>
        <begin position="52"/>
        <end position="73"/>
    </location>
</feature>
<dbReference type="EMBL" id="BJWL01000005">
    <property type="protein sequence ID" value="GFY87777.1"/>
    <property type="molecule type" value="Genomic_DNA"/>
</dbReference>
<evidence type="ECO:0000256" key="5">
    <source>
        <dbReference type="ARBA" id="ARBA00022989"/>
    </source>
</evidence>
<evidence type="ECO:0000313" key="9">
    <source>
        <dbReference type="Proteomes" id="UP000585474"/>
    </source>
</evidence>
<dbReference type="PANTHER" id="PTHR31645">
    <property type="entry name" value="OLIGOPEPTIDE TRANSPORTER YGL114W-RELATED"/>
    <property type="match status" value="1"/>
</dbReference>
<comment type="similarity">
    <text evidence="2">Belongs to the YSL (TC 2.A.67.2) family.</text>
</comment>
<evidence type="ECO:0000256" key="6">
    <source>
        <dbReference type="ARBA" id="ARBA00023136"/>
    </source>
</evidence>
<comment type="caution">
    <text evidence="8">The sequence shown here is derived from an EMBL/GenBank/DDBJ whole genome shotgun (WGS) entry which is preliminary data.</text>
</comment>
<dbReference type="AlphaFoldDB" id="A0A7J0EQC7"/>
<reference evidence="8 9" key="1">
    <citation type="submission" date="2019-07" db="EMBL/GenBank/DDBJ databases">
        <title>De Novo Assembly of kiwifruit Actinidia rufa.</title>
        <authorList>
            <person name="Sugita-Konishi S."/>
            <person name="Sato K."/>
            <person name="Mori E."/>
            <person name="Abe Y."/>
            <person name="Kisaki G."/>
            <person name="Hamano K."/>
            <person name="Suezawa K."/>
            <person name="Otani M."/>
            <person name="Fukuda T."/>
            <person name="Manabe T."/>
            <person name="Gomi K."/>
            <person name="Tabuchi M."/>
            <person name="Akimitsu K."/>
            <person name="Kataoka I."/>
        </authorList>
    </citation>
    <scope>NUCLEOTIDE SEQUENCE [LARGE SCALE GENOMIC DNA]</scope>
    <source>
        <strain evidence="9">cv. Fuchu</strain>
    </source>
</reference>
<name>A0A7J0EQC7_9ERIC</name>
<sequence length="425" mass="46937">MTTTVQRIILYIFSFKYEHAGGFGSYLLGMSDIIANQSTEANSPQDIKNPTLGWMIGFLFVVSFLGLFSVVPLRKIMIIDYKLIYPSGTATAHLINSFHTPQGAKLAKKQVRSLGKFFSFSFLWGFFQWFFTAGDGCGFANFPSFGLKAYENRFYFDFSATYVGVGMICPYLINVSLLIGAILSWGIMWPLIHEQRGHWYPAELKSTSLHGLQGYRVFIGIAMILGDGLYNFVKVLGHTLFSLYRQFRDKDPGSVLPVGGRSPTANASAFHDLGIPGTQYPAPYGLVYRNMSILGVEGFSALPKHCLTLCYVFFIGAVIINAFRDVVGKEKAKFIPIPMAMAIPFYIGSYFAIDMCVGSMILFVWSKINKAKADAFGPAVASGLICGDGIWTLPSSILALVGVNPPICMKFLSRKTNAEVDTFLT</sequence>
<dbReference type="OrthoDB" id="627262at2759"/>
<evidence type="ECO:0000313" key="8">
    <source>
        <dbReference type="EMBL" id="GFY87777.1"/>
    </source>
</evidence>
<organism evidence="8 9">
    <name type="scientific">Actinidia rufa</name>
    <dbReference type="NCBI Taxonomy" id="165716"/>
    <lineage>
        <taxon>Eukaryota</taxon>
        <taxon>Viridiplantae</taxon>
        <taxon>Streptophyta</taxon>
        <taxon>Embryophyta</taxon>
        <taxon>Tracheophyta</taxon>
        <taxon>Spermatophyta</taxon>
        <taxon>Magnoliopsida</taxon>
        <taxon>eudicotyledons</taxon>
        <taxon>Gunneridae</taxon>
        <taxon>Pentapetalae</taxon>
        <taxon>asterids</taxon>
        <taxon>Ericales</taxon>
        <taxon>Actinidiaceae</taxon>
        <taxon>Actinidia</taxon>
    </lineage>
</organism>
<gene>
    <name evidence="8" type="ORF">Acr_05g0014160</name>
</gene>
<proteinExistence type="inferred from homology"/>
<keyword evidence="3" id="KW-0813">Transport</keyword>
<keyword evidence="6 7" id="KW-0472">Membrane</keyword>
<feature type="transmembrane region" description="Helical" evidence="7">
    <location>
        <begin position="306"/>
        <end position="323"/>
    </location>
</feature>
<dbReference type="InterPro" id="IPR045035">
    <property type="entry name" value="YSL-like"/>
</dbReference>
<keyword evidence="5 7" id="KW-1133">Transmembrane helix</keyword>
<evidence type="ECO:0000256" key="3">
    <source>
        <dbReference type="ARBA" id="ARBA00022448"/>
    </source>
</evidence>
<protein>
    <submittedName>
        <fullName evidence="8">YELLOW STRIPE like 7</fullName>
    </submittedName>
</protein>
<evidence type="ECO:0000256" key="1">
    <source>
        <dbReference type="ARBA" id="ARBA00004141"/>
    </source>
</evidence>
<keyword evidence="9" id="KW-1185">Reference proteome</keyword>
<dbReference type="GO" id="GO:0016020">
    <property type="term" value="C:membrane"/>
    <property type="evidence" value="ECO:0007669"/>
    <property type="project" value="UniProtKB-SubCell"/>
</dbReference>
<accession>A0A7J0EQC7</accession>
<dbReference type="Pfam" id="PF03169">
    <property type="entry name" value="OPT"/>
    <property type="match status" value="2"/>
</dbReference>
<evidence type="ECO:0000256" key="2">
    <source>
        <dbReference type="ARBA" id="ARBA00010276"/>
    </source>
</evidence>
<keyword evidence="4 7" id="KW-0812">Transmembrane</keyword>
<evidence type="ECO:0000256" key="4">
    <source>
        <dbReference type="ARBA" id="ARBA00022692"/>
    </source>
</evidence>
<feature type="transmembrane region" description="Helical" evidence="7">
    <location>
        <begin position="162"/>
        <end position="187"/>
    </location>
</feature>